<dbReference type="InterPro" id="IPR018688">
    <property type="entry name" value="PpoB2-like"/>
</dbReference>
<keyword evidence="3" id="KW-1185">Reference proteome</keyword>
<accession>A0AAW5R3X7</accession>
<keyword evidence="1" id="KW-0472">Membrane</keyword>
<dbReference type="AlphaFoldDB" id="A0AAW5R3X7"/>
<dbReference type="RefSeq" id="WP_261617679.1">
    <property type="nucleotide sequence ID" value="NZ_JALIDZ010000010.1"/>
</dbReference>
<feature type="transmembrane region" description="Helical" evidence="1">
    <location>
        <begin position="230"/>
        <end position="257"/>
    </location>
</feature>
<evidence type="ECO:0000313" key="3">
    <source>
        <dbReference type="Proteomes" id="UP001320898"/>
    </source>
</evidence>
<dbReference type="Pfam" id="PF09948">
    <property type="entry name" value="PpoB2"/>
    <property type="match status" value="1"/>
</dbReference>
<feature type="transmembrane region" description="Helical" evidence="1">
    <location>
        <begin position="132"/>
        <end position="153"/>
    </location>
</feature>
<feature type="transmembrane region" description="Helical" evidence="1">
    <location>
        <begin position="12"/>
        <end position="41"/>
    </location>
</feature>
<keyword evidence="1" id="KW-0812">Transmembrane</keyword>
<protein>
    <submittedName>
        <fullName evidence="2">DUF2182 domain-containing protein</fullName>
    </submittedName>
</protein>
<sequence>MATASANPRRVAWVMLTVMVVIAWAYIAVLAMAIGLGATFGSLGPGMAVLDRFSAWAGLDAVAFPLLASSPWLSRLVAACTASAADWSGETVVLHVTMWLAMGIAMMLPTATPMLRTYAEIADTAAEKGRRVVSPVVLALGYLTIWSTFAVFATGLEWVLGYIGAVSTTGAIATTGLSIAVLAGAGIYQFTNQKAACLIKCSNPFPFLFANWTERAGGVFRLGLREGLHCLACCWALMLVMFAVGTMNIVWIAILTVVMTVEKLLGARWFSRAIGVVLLAWAAAAIAGLSLDGL</sequence>
<feature type="transmembrane region" description="Helical" evidence="1">
    <location>
        <begin position="269"/>
        <end position="291"/>
    </location>
</feature>
<evidence type="ECO:0000256" key="1">
    <source>
        <dbReference type="SAM" id="Phobius"/>
    </source>
</evidence>
<reference evidence="2 3" key="1">
    <citation type="submission" date="2022-04" db="EMBL/GenBank/DDBJ databases">
        <authorList>
            <person name="Ye Y.-Q."/>
            <person name="Du Z.-J."/>
        </authorList>
    </citation>
    <scope>NUCLEOTIDE SEQUENCE [LARGE SCALE GENOMIC DNA]</scope>
    <source>
        <strain evidence="2 3">A6E488</strain>
    </source>
</reference>
<keyword evidence="1" id="KW-1133">Transmembrane helix</keyword>
<feature type="transmembrane region" description="Helical" evidence="1">
    <location>
        <begin position="92"/>
        <end position="111"/>
    </location>
</feature>
<evidence type="ECO:0000313" key="2">
    <source>
        <dbReference type="EMBL" id="MCT8974095.1"/>
    </source>
</evidence>
<feature type="transmembrane region" description="Helical" evidence="1">
    <location>
        <begin position="159"/>
        <end position="185"/>
    </location>
</feature>
<dbReference type="EMBL" id="JALIDZ010000010">
    <property type="protein sequence ID" value="MCT8974095.1"/>
    <property type="molecule type" value="Genomic_DNA"/>
</dbReference>
<comment type="caution">
    <text evidence="2">The sequence shown here is derived from an EMBL/GenBank/DDBJ whole genome shotgun (WGS) entry which is preliminary data.</text>
</comment>
<dbReference type="Proteomes" id="UP001320898">
    <property type="component" value="Unassembled WGS sequence"/>
</dbReference>
<name>A0AAW5R3X7_9HYPH</name>
<proteinExistence type="predicted"/>
<organism evidence="2 3">
    <name type="scientific">Microbaculum marinisediminis</name>
    <dbReference type="NCBI Taxonomy" id="2931392"/>
    <lineage>
        <taxon>Bacteria</taxon>
        <taxon>Pseudomonadati</taxon>
        <taxon>Pseudomonadota</taxon>
        <taxon>Alphaproteobacteria</taxon>
        <taxon>Hyphomicrobiales</taxon>
        <taxon>Tepidamorphaceae</taxon>
        <taxon>Microbaculum</taxon>
    </lineage>
</organism>
<gene>
    <name evidence="2" type="ORF">MUB46_19700</name>
</gene>